<evidence type="ECO:0000256" key="1">
    <source>
        <dbReference type="SAM" id="Phobius"/>
    </source>
</evidence>
<keyword evidence="1" id="KW-1133">Transmembrane helix</keyword>
<accession>A0ABS4K5X0</accession>
<evidence type="ECO:0000313" key="3">
    <source>
        <dbReference type="Proteomes" id="UP001519308"/>
    </source>
</evidence>
<dbReference type="RefSeq" id="WP_021284211.1">
    <property type="nucleotide sequence ID" value="NZ_JAGGLL010000024.1"/>
</dbReference>
<feature type="transmembrane region" description="Helical" evidence="1">
    <location>
        <begin position="93"/>
        <end position="110"/>
    </location>
</feature>
<reference evidence="2 3" key="1">
    <citation type="submission" date="2021-03" db="EMBL/GenBank/DDBJ databases">
        <title>Genomic Encyclopedia of Type Strains, Phase IV (KMG-IV): sequencing the most valuable type-strain genomes for metagenomic binning, comparative biology and taxonomic classification.</title>
        <authorList>
            <person name="Goeker M."/>
        </authorList>
    </citation>
    <scope>NUCLEOTIDE SEQUENCE [LARGE SCALE GENOMIC DNA]</scope>
    <source>
        <strain evidence="2 3">DSM 28650</strain>
    </source>
</reference>
<feature type="transmembrane region" description="Helical" evidence="1">
    <location>
        <begin position="63"/>
        <end position="81"/>
    </location>
</feature>
<keyword evidence="1" id="KW-0812">Transmembrane</keyword>
<keyword evidence="1" id="KW-0472">Membrane</keyword>
<protein>
    <submittedName>
        <fullName evidence="2">VanZ family protein</fullName>
    </submittedName>
</protein>
<dbReference type="Proteomes" id="UP001519308">
    <property type="component" value="Unassembled WGS sequence"/>
</dbReference>
<feature type="transmembrane region" description="Helical" evidence="1">
    <location>
        <begin position="34"/>
        <end position="51"/>
    </location>
</feature>
<proteinExistence type="predicted"/>
<feature type="transmembrane region" description="Helical" evidence="1">
    <location>
        <begin position="122"/>
        <end position="145"/>
    </location>
</feature>
<name>A0ABS4K5X0_9CLOT</name>
<organism evidence="2 3">
    <name type="scientific">Clostridium punense</name>
    <dbReference type="NCBI Taxonomy" id="1054297"/>
    <lineage>
        <taxon>Bacteria</taxon>
        <taxon>Bacillati</taxon>
        <taxon>Bacillota</taxon>
        <taxon>Clostridia</taxon>
        <taxon>Eubacteriales</taxon>
        <taxon>Clostridiaceae</taxon>
        <taxon>Clostridium</taxon>
    </lineage>
</organism>
<feature type="transmembrane region" description="Helical" evidence="1">
    <location>
        <begin position="7"/>
        <end position="28"/>
    </location>
</feature>
<dbReference type="EMBL" id="JAGGLL010000024">
    <property type="protein sequence ID" value="MBP2023178.1"/>
    <property type="molecule type" value="Genomic_DNA"/>
</dbReference>
<dbReference type="Pfam" id="PF09997">
    <property type="entry name" value="DUF2238"/>
    <property type="match status" value="1"/>
</dbReference>
<feature type="transmembrane region" description="Helical" evidence="1">
    <location>
        <begin position="165"/>
        <end position="183"/>
    </location>
</feature>
<dbReference type="InterPro" id="IPR014509">
    <property type="entry name" value="YjdF-like"/>
</dbReference>
<keyword evidence="3" id="KW-1185">Reference proteome</keyword>
<evidence type="ECO:0000313" key="2">
    <source>
        <dbReference type="EMBL" id="MBP2023178.1"/>
    </source>
</evidence>
<gene>
    <name evidence="2" type="ORF">J2Z44_003013</name>
</gene>
<sequence length="190" mass="21896">MAMKTKFINSSTVLFIAIQALIGFGLSRHNDIDYLYEVIAIVALVLLGTFLEIKYNFFINNYIRILVLVTLILHTAVGDYMRLYSNSVIFDKFLHGFGIYAFTLLVYYIFIKITKKQGDFEIYDFVFMVVLGMALGQCFEFLEFSIDLFLKPSNPAQESLIDTDIDMIANTIGAFLAALHFKYRKFKSNY</sequence>
<comment type="caution">
    <text evidence="2">The sequence shown here is derived from an EMBL/GenBank/DDBJ whole genome shotgun (WGS) entry which is preliminary data.</text>
</comment>